<evidence type="ECO:0000259" key="2">
    <source>
        <dbReference type="PROSITE" id="PS51902"/>
    </source>
</evidence>
<dbReference type="PROSITE" id="PS51902">
    <property type="entry name" value="CLPX_ZB"/>
    <property type="match status" value="1"/>
</dbReference>
<comment type="caution">
    <text evidence="3">The sequence shown here is derived from an EMBL/GenBank/DDBJ whole genome shotgun (WGS) entry which is preliminary data.</text>
</comment>
<evidence type="ECO:0000313" key="4">
    <source>
        <dbReference type="Proteomes" id="UP000651728"/>
    </source>
</evidence>
<dbReference type="InterPro" id="IPR010603">
    <property type="entry name" value="Znf_CppX_C4"/>
</dbReference>
<dbReference type="Pfam" id="PF06689">
    <property type="entry name" value="zf-C4_ClpX"/>
    <property type="match status" value="1"/>
</dbReference>
<reference evidence="3 4" key="1">
    <citation type="submission" date="2021-01" db="EMBL/GenBank/DDBJ databases">
        <title>Whole genome shotgun sequence of Microbispora amethystogenes NBRC 101907.</title>
        <authorList>
            <person name="Komaki H."/>
            <person name="Tamura T."/>
        </authorList>
    </citation>
    <scope>NUCLEOTIDE SEQUENCE [LARGE SCALE GENOMIC DNA]</scope>
    <source>
        <strain evidence="3 4">NBRC 101907</strain>
    </source>
</reference>
<keyword evidence="1" id="KW-0143">Chaperone</keyword>
<organism evidence="3 4">
    <name type="scientific">Microbispora amethystogenes</name>
    <dbReference type="NCBI Taxonomy" id="1427754"/>
    <lineage>
        <taxon>Bacteria</taxon>
        <taxon>Bacillati</taxon>
        <taxon>Actinomycetota</taxon>
        <taxon>Actinomycetes</taxon>
        <taxon>Streptosporangiales</taxon>
        <taxon>Streptosporangiaceae</taxon>
        <taxon>Microbispora</taxon>
    </lineage>
</organism>
<feature type="binding site" evidence="1">
    <location>
        <position position="35"/>
    </location>
    <ligand>
        <name>Zn(2+)</name>
        <dbReference type="ChEBI" id="CHEBI:29105"/>
    </ligand>
</feature>
<name>A0ABQ4FHI5_9ACTN</name>
<feature type="binding site" evidence="1">
    <location>
        <position position="16"/>
    </location>
    <ligand>
        <name>Zn(2+)</name>
        <dbReference type="ChEBI" id="CHEBI:29105"/>
    </ligand>
</feature>
<feature type="domain" description="ClpX-type ZB" evidence="2">
    <location>
        <begin position="1"/>
        <end position="54"/>
    </location>
</feature>
<dbReference type="SMART" id="SM00994">
    <property type="entry name" value="zf-C4_ClpX"/>
    <property type="match status" value="1"/>
</dbReference>
<gene>
    <name evidence="3" type="ORF">Mam01_43820</name>
</gene>
<sequence length="130" mass="14079">MPAPSLSEQDIRCSFCSKSKTEVNKMVAGPGVHICNECVGLCAEILAAQAAKAAESAEPAEAAEIPYAESMTDEQILEFLPRIAAVGAQVEENLRVWVQRLRDRGVTWARIGAALGMARQSAWERFSGEE</sequence>
<keyword evidence="1" id="KW-0479">Metal-binding</keyword>
<evidence type="ECO:0000256" key="1">
    <source>
        <dbReference type="PROSITE-ProRule" id="PRU01250"/>
    </source>
</evidence>
<dbReference type="RefSeq" id="WP_204287077.1">
    <property type="nucleotide sequence ID" value="NZ_BAABEJ010000017.1"/>
</dbReference>
<accession>A0ABQ4FHI5</accession>
<dbReference type="InterPro" id="IPR038366">
    <property type="entry name" value="Znf_CppX_C4_sf"/>
</dbReference>
<feature type="binding site" evidence="1">
    <location>
        <position position="38"/>
    </location>
    <ligand>
        <name>Zn(2+)</name>
        <dbReference type="ChEBI" id="CHEBI:29105"/>
    </ligand>
</feature>
<dbReference type="InterPro" id="IPR059188">
    <property type="entry name" value="Znf_CLPX-like"/>
</dbReference>
<protein>
    <recommendedName>
        <fullName evidence="2">ClpX-type ZB domain-containing protein</fullName>
    </recommendedName>
</protein>
<proteinExistence type="inferred from homology"/>
<dbReference type="SUPFAM" id="SSF57716">
    <property type="entry name" value="Glucocorticoid receptor-like (DNA-binding domain)"/>
    <property type="match status" value="1"/>
</dbReference>
<evidence type="ECO:0000313" key="3">
    <source>
        <dbReference type="EMBL" id="GIH34218.1"/>
    </source>
</evidence>
<keyword evidence="4" id="KW-1185">Reference proteome</keyword>
<comment type="similarity">
    <text evidence="1">Belongs to the ClpX chaperone family.</text>
</comment>
<dbReference type="Proteomes" id="UP000651728">
    <property type="component" value="Unassembled WGS sequence"/>
</dbReference>
<dbReference type="EMBL" id="BOOB01000034">
    <property type="protein sequence ID" value="GIH34218.1"/>
    <property type="molecule type" value="Genomic_DNA"/>
</dbReference>
<dbReference type="Gene3D" id="6.20.220.10">
    <property type="entry name" value="ClpX chaperone, C4-type zinc finger domain"/>
    <property type="match status" value="1"/>
</dbReference>
<feature type="binding site" evidence="1">
    <location>
        <position position="13"/>
    </location>
    <ligand>
        <name>Zn(2+)</name>
        <dbReference type="ChEBI" id="CHEBI:29105"/>
    </ligand>
</feature>
<keyword evidence="1" id="KW-0862">Zinc</keyword>